<dbReference type="RefSeq" id="XP_002424170.1">
    <property type="nucleotide sequence ID" value="XM_002424125.1"/>
</dbReference>
<protein>
    <submittedName>
        <fullName evidence="1 2">Uncharacterized protein</fullName>
    </submittedName>
</protein>
<dbReference type="HOGENOM" id="CLU_1930081_0_0_1"/>
<keyword evidence="3" id="KW-1185">Reference proteome</keyword>
<dbReference type="EnsemblMetazoa" id="PHUM116660-RA">
    <property type="protein sequence ID" value="PHUM116660-PA"/>
    <property type="gene ID" value="PHUM116660"/>
</dbReference>
<dbReference type="VEuPathDB" id="VectorBase:PHUM116660"/>
<dbReference type="CTD" id="8238294"/>
<dbReference type="Proteomes" id="UP000009046">
    <property type="component" value="Unassembled WGS sequence"/>
</dbReference>
<name>E0VDH6_PEDHC</name>
<dbReference type="EMBL" id="DS235078">
    <property type="protein sequence ID" value="EEB11432.1"/>
    <property type="molecule type" value="Genomic_DNA"/>
</dbReference>
<gene>
    <name evidence="2" type="primary">8238294</name>
    <name evidence="1" type="ORF">Phum_PHUM116660</name>
</gene>
<dbReference type="AlphaFoldDB" id="E0VDH6"/>
<reference evidence="1" key="1">
    <citation type="submission" date="2007-04" db="EMBL/GenBank/DDBJ databases">
        <title>Annotation of Pediculus humanus corporis strain USDA.</title>
        <authorList>
            <person name="Kirkness E."/>
            <person name="Hannick L."/>
            <person name="Hass B."/>
            <person name="Bruggner R."/>
            <person name="Lawson D."/>
            <person name="Bidwell S."/>
            <person name="Joardar V."/>
            <person name="Caler E."/>
            <person name="Walenz B."/>
            <person name="Inman J."/>
            <person name="Schobel S."/>
            <person name="Galinsky K."/>
            <person name="Amedeo P."/>
            <person name="Strausberg R."/>
        </authorList>
    </citation>
    <scope>NUCLEOTIDE SEQUENCE</scope>
    <source>
        <strain evidence="1">USDA</strain>
    </source>
</reference>
<proteinExistence type="predicted"/>
<dbReference type="OrthoDB" id="8193942at2759"/>
<evidence type="ECO:0000313" key="2">
    <source>
        <dbReference type="EnsemblMetazoa" id="PHUM116660-PA"/>
    </source>
</evidence>
<dbReference type="GeneID" id="8238294"/>
<dbReference type="InParanoid" id="E0VDH6"/>
<evidence type="ECO:0000313" key="3">
    <source>
        <dbReference type="Proteomes" id="UP000009046"/>
    </source>
</evidence>
<organism>
    <name type="scientific">Pediculus humanus subsp. corporis</name>
    <name type="common">Body louse</name>
    <dbReference type="NCBI Taxonomy" id="121224"/>
    <lineage>
        <taxon>Eukaryota</taxon>
        <taxon>Metazoa</taxon>
        <taxon>Ecdysozoa</taxon>
        <taxon>Arthropoda</taxon>
        <taxon>Hexapoda</taxon>
        <taxon>Insecta</taxon>
        <taxon>Pterygota</taxon>
        <taxon>Neoptera</taxon>
        <taxon>Paraneoptera</taxon>
        <taxon>Psocodea</taxon>
        <taxon>Troctomorpha</taxon>
        <taxon>Phthiraptera</taxon>
        <taxon>Anoplura</taxon>
        <taxon>Pediculidae</taxon>
        <taxon>Pediculus</taxon>
    </lineage>
</organism>
<dbReference type="KEGG" id="phu:Phum_PHUM116660"/>
<reference evidence="1" key="2">
    <citation type="submission" date="2007-04" db="EMBL/GenBank/DDBJ databases">
        <title>The genome of the human body louse.</title>
        <authorList>
            <consortium name="The Human Body Louse Genome Consortium"/>
            <person name="Kirkness E."/>
            <person name="Walenz B."/>
            <person name="Hass B."/>
            <person name="Bruggner R."/>
            <person name="Strausberg R."/>
        </authorList>
    </citation>
    <scope>NUCLEOTIDE SEQUENCE</scope>
    <source>
        <strain evidence="1">USDA</strain>
    </source>
</reference>
<sequence>MKPKLLLAQEKFCKIRTKIVNQLELVKNLSRTKRNECENILDLRRQLQRAEEFSIRFSRNNLYETKRIIKEIEKILTSSFDNIQPQESKSLSKKIILGYQAASQSLQTYANYIKNPNCFPLANQYFHLQKK</sequence>
<evidence type="ECO:0000313" key="1">
    <source>
        <dbReference type="EMBL" id="EEB11432.1"/>
    </source>
</evidence>
<reference evidence="2" key="3">
    <citation type="submission" date="2020-05" db="UniProtKB">
        <authorList>
            <consortium name="EnsemblMetazoa"/>
        </authorList>
    </citation>
    <scope>IDENTIFICATION</scope>
    <source>
        <strain evidence="2">USDA</strain>
    </source>
</reference>
<dbReference type="EMBL" id="AAZO01001376">
    <property type="status" value="NOT_ANNOTATED_CDS"/>
    <property type="molecule type" value="Genomic_DNA"/>
</dbReference>
<accession>E0VDH6</accession>